<accession>A0A2P6P6B1</accession>
<evidence type="ECO:0000313" key="2">
    <source>
        <dbReference type="Proteomes" id="UP000238479"/>
    </source>
</evidence>
<reference evidence="1 2" key="1">
    <citation type="journal article" date="2018" name="Nat. Genet.">
        <title>The Rosa genome provides new insights in the design of modern roses.</title>
        <authorList>
            <person name="Bendahmane M."/>
        </authorList>
    </citation>
    <scope>NUCLEOTIDE SEQUENCE [LARGE SCALE GENOMIC DNA]</scope>
    <source>
        <strain evidence="2">cv. Old Blush</strain>
    </source>
</reference>
<dbReference type="Proteomes" id="UP000238479">
    <property type="component" value="Chromosome 7"/>
</dbReference>
<dbReference type="AlphaFoldDB" id="A0A2P6P6B1"/>
<sequence length="73" mass="8663">MSKFLDRNFLVSFKRPKLLLASNMSSTYITRKMNWLPLTFMYTHSSTMFSIKPNELITESNFKYHCLEACFNP</sequence>
<proteinExistence type="predicted"/>
<dbReference type="EMBL" id="PDCK01000045">
    <property type="protein sequence ID" value="PRQ17444.1"/>
    <property type="molecule type" value="Genomic_DNA"/>
</dbReference>
<keyword evidence="2" id="KW-1185">Reference proteome</keyword>
<organism evidence="1 2">
    <name type="scientific">Rosa chinensis</name>
    <name type="common">China rose</name>
    <dbReference type="NCBI Taxonomy" id="74649"/>
    <lineage>
        <taxon>Eukaryota</taxon>
        <taxon>Viridiplantae</taxon>
        <taxon>Streptophyta</taxon>
        <taxon>Embryophyta</taxon>
        <taxon>Tracheophyta</taxon>
        <taxon>Spermatophyta</taxon>
        <taxon>Magnoliopsida</taxon>
        <taxon>eudicotyledons</taxon>
        <taxon>Gunneridae</taxon>
        <taxon>Pentapetalae</taxon>
        <taxon>rosids</taxon>
        <taxon>fabids</taxon>
        <taxon>Rosales</taxon>
        <taxon>Rosaceae</taxon>
        <taxon>Rosoideae</taxon>
        <taxon>Rosoideae incertae sedis</taxon>
        <taxon>Rosa</taxon>
    </lineage>
</organism>
<comment type="caution">
    <text evidence="1">The sequence shown here is derived from an EMBL/GenBank/DDBJ whole genome shotgun (WGS) entry which is preliminary data.</text>
</comment>
<dbReference type="Gramene" id="PRQ17444">
    <property type="protein sequence ID" value="PRQ17444"/>
    <property type="gene ID" value="RchiOBHm_Chr7g0195061"/>
</dbReference>
<name>A0A2P6P6B1_ROSCH</name>
<gene>
    <name evidence="1" type="ORF">RchiOBHm_Chr7g0195061</name>
</gene>
<protein>
    <submittedName>
        <fullName evidence="1">Uncharacterized protein</fullName>
    </submittedName>
</protein>
<evidence type="ECO:0000313" key="1">
    <source>
        <dbReference type="EMBL" id="PRQ17444.1"/>
    </source>
</evidence>